<dbReference type="SUPFAM" id="SSF53335">
    <property type="entry name" value="S-adenosyl-L-methionine-dependent methyltransferases"/>
    <property type="match status" value="1"/>
</dbReference>
<dbReference type="GO" id="GO:0035657">
    <property type="term" value="C:eRF1 methyltransferase complex"/>
    <property type="evidence" value="ECO:0007669"/>
    <property type="project" value="TreeGrafter"/>
</dbReference>
<keyword evidence="2 5" id="KW-0808">Transferase</keyword>
<feature type="domain" description="Methyltransferase small" evidence="4">
    <location>
        <begin position="186"/>
        <end position="304"/>
    </location>
</feature>
<comment type="caution">
    <text evidence="5">The sequence shown here is derived from an EMBL/GenBank/DDBJ whole genome shotgun (WGS) entry which is preliminary data.</text>
</comment>
<keyword evidence="1 5" id="KW-0489">Methyltransferase</keyword>
<evidence type="ECO:0000256" key="3">
    <source>
        <dbReference type="ARBA" id="ARBA00022691"/>
    </source>
</evidence>
<dbReference type="CDD" id="cd02440">
    <property type="entry name" value="AdoMet_MTases"/>
    <property type="match status" value="1"/>
</dbReference>
<dbReference type="InterPro" id="IPR029063">
    <property type="entry name" value="SAM-dependent_MTases_sf"/>
</dbReference>
<keyword evidence="6" id="KW-1185">Reference proteome</keyword>
<dbReference type="GO" id="GO:0008276">
    <property type="term" value="F:protein methyltransferase activity"/>
    <property type="evidence" value="ECO:0007669"/>
    <property type="project" value="TreeGrafter"/>
</dbReference>
<evidence type="ECO:0000313" key="6">
    <source>
        <dbReference type="Proteomes" id="UP000285794"/>
    </source>
</evidence>
<dbReference type="AlphaFoldDB" id="A0A425XYH9"/>
<dbReference type="PANTHER" id="PTHR45875">
    <property type="entry name" value="METHYLTRANSFERASE N6AMT1"/>
    <property type="match status" value="1"/>
</dbReference>
<name>A0A425XYH9_9BACT</name>
<evidence type="ECO:0000256" key="2">
    <source>
        <dbReference type="ARBA" id="ARBA00022679"/>
    </source>
</evidence>
<dbReference type="PRINTS" id="PR00507">
    <property type="entry name" value="N12N6MTFRASE"/>
</dbReference>
<gene>
    <name evidence="5" type="ORF">DWB61_13330</name>
</gene>
<accession>A0A425XYH9</accession>
<reference evidence="5 6" key="1">
    <citation type="submission" date="2018-07" db="EMBL/GenBank/DDBJ databases">
        <title>Draft genome sequence of Ancylomarina sp. M1P.</title>
        <authorList>
            <person name="Yadav S."/>
            <person name="Villanueva L."/>
            <person name="Damste J.S.S."/>
        </authorList>
    </citation>
    <scope>NUCLEOTIDE SEQUENCE [LARGE SCALE GENOMIC DNA]</scope>
    <source>
        <strain evidence="5 6">M1P</strain>
    </source>
</reference>
<dbReference type="GO" id="GO:0008757">
    <property type="term" value="F:S-adenosylmethionine-dependent methyltransferase activity"/>
    <property type="evidence" value="ECO:0007669"/>
    <property type="project" value="TreeGrafter"/>
</dbReference>
<evidence type="ECO:0000259" key="4">
    <source>
        <dbReference type="Pfam" id="PF05175"/>
    </source>
</evidence>
<sequence>MSEKALTIEFSVSNKSIAIDRPEPIMDVDVLAYKRRMDPMDAVDALIEGEYVLIVDYFSSGLTVLNALKDHLKKEYSDQSFQGQRDYRSKFRELSHRLVLLVSNNKLTVRKSPEIGWLKSLYPDMPEFLLPFPQVQGLNSSWQWHEKGIFIPVLGRKIRPFFGTYFPTRFEHLILFDNWLKRYDGEKKSAIDVGIGSGVLSLQMLKHGFAKLVGTDSNPNAIVGIHEELKRSRIDAKLELMHGDLFADCSEKTELIVFNPPWLPASHNLEGIDMAIYYDEDLFPRFFAEAIKHLKPGGRVALLFSNLGEITGVAEEHPIKKELAEGGRFKEELFIYKSVKAASTKTQRNQKWRGEEKVELWVLKMI</sequence>
<organism evidence="5 6">
    <name type="scientific">Ancylomarina euxinus</name>
    <dbReference type="NCBI Taxonomy" id="2283627"/>
    <lineage>
        <taxon>Bacteria</taxon>
        <taxon>Pseudomonadati</taxon>
        <taxon>Bacteroidota</taxon>
        <taxon>Bacteroidia</taxon>
        <taxon>Marinilabiliales</taxon>
        <taxon>Marinifilaceae</taxon>
        <taxon>Ancylomarina</taxon>
    </lineage>
</organism>
<evidence type="ECO:0000256" key="1">
    <source>
        <dbReference type="ARBA" id="ARBA00022603"/>
    </source>
</evidence>
<protein>
    <submittedName>
        <fullName evidence="5">Methyltransferase domain-containing protein</fullName>
    </submittedName>
</protein>
<dbReference type="Gene3D" id="3.40.50.150">
    <property type="entry name" value="Vaccinia Virus protein VP39"/>
    <property type="match status" value="1"/>
</dbReference>
<dbReference type="RefSeq" id="WP_125031385.1">
    <property type="nucleotide sequence ID" value="NZ_JAPXVP010000013.1"/>
</dbReference>
<dbReference type="EMBL" id="QQWG01000015">
    <property type="protein sequence ID" value="RRG20022.1"/>
    <property type="molecule type" value="Genomic_DNA"/>
</dbReference>
<dbReference type="Pfam" id="PF05175">
    <property type="entry name" value="MTS"/>
    <property type="match status" value="1"/>
</dbReference>
<dbReference type="Proteomes" id="UP000285794">
    <property type="component" value="Unassembled WGS sequence"/>
</dbReference>
<keyword evidence="3" id="KW-0949">S-adenosyl-L-methionine</keyword>
<dbReference type="PANTHER" id="PTHR45875:SF1">
    <property type="entry name" value="METHYLTRANSFERASE N6AMT1"/>
    <property type="match status" value="1"/>
</dbReference>
<evidence type="ECO:0000313" key="5">
    <source>
        <dbReference type="EMBL" id="RRG20022.1"/>
    </source>
</evidence>
<dbReference type="GO" id="GO:0032259">
    <property type="term" value="P:methylation"/>
    <property type="evidence" value="ECO:0007669"/>
    <property type="project" value="UniProtKB-KW"/>
</dbReference>
<proteinExistence type="predicted"/>
<dbReference type="InterPro" id="IPR052190">
    <property type="entry name" value="Euk-Arch_PrmC-MTase"/>
</dbReference>
<dbReference type="OrthoDB" id="267914at2"/>
<dbReference type="InterPro" id="IPR007848">
    <property type="entry name" value="Small_mtfrase_dom"/>
</dbReference>